<dbReference type="InterPro" id="IPR025943">
    <property type="entry name" value="Sigma_54_int_dom_ATP-bd_2"/>
</dbReference>
<gene>
    <name evidence="11" type="ORF">skT53_18230</name>
</gene>
<dbReference type="PROSITE" id="PS00676">
    <property type="entry name" value="SIGMA54_INTERACT_2"/>
    <property type="match status" value="1"/>
</dbReference>
<dbReference type="SUPFAM" id="SSF46689">
    <property type="entry name" value="Homeodomain-like"/>
    <property type="match status" value="1"/>
</dbReference>
<evidence type="ECO:0000256" key="4">
    <source>
        <dbReference type="ARBA" id="ARBA00023015"/>
    </source>
</evidence>
<feature type="domain" description="PAS" evidence="9">
    <location>
        <begin position="112"/>
        <end position="159"/>
    </location>
</feature>
<dbReference type="SMART" id="SM00382">
    <property type="entry name" value="AAA"/>
    <property type="match status" value="1"/>
</dbReference>
<keyword evidence="12" id="KW-1185">Reference proteome</keyword>
<feature type="domain" description="PAC" evidence="10">
    <location>
        <begin position="170"/>
        <end position="231"/>
    </location>
</feature>
<keyword evidence="2" id="KW-0058">Aromatic hydrocarbons catabolism</keyword>
<dbReference type="InterPro" id="IPR025944">
    <property type="entry name" value="Sigma_54_int_dom_CS"/>
</dbReference>
<dbReference type="FunFam" id="3.40.50.300:FF:000006">
    <property type="entry name" value="DNA-binding transcriptional regulator NtrC"/>
    <property type="match status" value="1"/>
</dbReference>
<dbReference type="SUPFAM" id="SSF52540">
    <property type="entry name" value="P-loop containing nucleoside triphosphate hydrolases"/>
    <property type="match status" value="1"/>
</dbReference>
<keyword evidence="4" id="KW-0805">Transcription regulation</keyword>
<dbReference type="GO" id="GO:0005524">
    <property type="term" value="F:ATP binding"/>
    <property type="evidence" value="ECO:0007669"/>
    <property type="project" value="UniProtKB-KW"/>
</dbReference>
<protein>
    <recommendedName>
        <fullName evidence="7">HTH-type transcriptional regulatory protein TyrR</fullName>
    </recommendedName>
</protein>
<keyword evidence="1" id="KW-0547">Nucleotide-binding</keyword>
<dbReference type="InterPro" id="IPR002078">
    <property type="entry name" value="Sigma_54_int"/>
</dbReference>
<keyword evidence="3" id="KW-0067">ATP-binding</keyword>
<dbReference type="CDD" id="cd00130">
    <property type="entry name" value="PAS"/>
    <property type="match status" value="1"/>
</dbReference>
<dbReference type="Gene3D" id="3.40.50.300">
    <property type="entry name" value="P-loop containing nucleotide triphosphate hydrolases"/>
    <property type="match status" value="1"/>
</dbReference>
<dbReference type="EMBL" id="AP023366">
    <property type="protein sequence ID" value="BCJ86838.1"/>
    <property type="molecule type" value="Genomic_DNA"/>
</dbReference>
<evidence type="ECO:0000259" key="8">
    <source>
        <dbReference type="PROSITE" id="PS50045"/>
    </source>
</evidence>
<dbReference type="PROSITE" id="PS50113">
    <property type="entry name" value="PAC"/>
    <property type="match status" value="1"/>
</dbReference>
<reference evidence="11 12" key="1">
    <citation type="submission" date="2020-08" db="EMBL/GenBank/DDBJ databases">
        <title>Complete Genome Sequence of Effusibacillus dendaii Strain skT53, Isolated from Farmland soil.</title>
        <authorList>
            <person name="Konishi T."/>
            <person name="Kawasaki H."/>
        </authorList>
    </citation>
    <scope>NUCLEOTIDE SEQUENCE [LARGE SCALE GENOMIC DNA]</scope>
    <source>
        <strain evidence="12">skT53</strain>
    </source>
</reference>
<dbReference type="Pfam" id="PF13426">
    <property type="entry name" value="PAS_9"/>
    <property type="match status" value="1"/>
</dbReference>
<dbReference type="SMART" id="SM00091">
    <property type="entry name" value="PAS"/>
    <property type="match status" value="1"/>
</dbReference>
<dbReference type="Proteomes" id="UP000593802">
    <property type="component" value="Chromosome"/>
</dbReference>
<dbReference type="Gene3D" id="1.10.8.60">
    <property type="match status" value="1"/>
</dbReference>
<dbReference type="NCBIfam" id="TIGR00229">
    <property type="entry name" value="sensory_box"/>
    <property type="match status" value="1"/>
</dbReference>
<dbReference type="PROSITE" id="PS00688">
    <property type="entry name" value="SIGMA54_INTERACT_3"/>
    <property type="match status" value="1"/>
</dbReference>
<dbReference type="CDD" id="cd00009">
    <property type="entry name" value="AAA"/>
    <property type="match status" value="1"/>
</dbReference>
<dbReference type="InterPro" id="IPR058031">
    <property type="entry name" value="AAA_lid_NorR"/>
</dbReference>
<name>A0A7I8D9K7_9BACL</name>
<dbReference type="AlphaFoldDB" id="A0A7I8D9K7"/>
<dbReference type="InterPro" id="IPR025662">
    <property type="entry name" value="Sigma_54_int_dom_ATP-bd_1"/>
</dbReference>
<dbReference type="Pfam" id="PF00158">
    <property type="entry name" value="Sigma54_activat"/>
    <property type="match status" value="1"/>
</dbReference>
<dbReference type="GO" id="GO:0003677">
    <property type="term" value="F:DNA binding"/>
    <property type="evidence" value="ECO:0007669"/>
    <property type="project" value="UniProtKB-KW"/>
</dbReference>
<dbReference type="InterPro" id="IPR003593">
    <property type="entry name" value="AAA+_ATPase"/>
</dbReference>
<dbReference type="PROSITE" id="PS50112">
    <property type="entry name" value="PAS"/>
    <property type="match status" value="1"/>
</dbReference>
<dbReference type="Pfam" id="PF18024">
    <property type="entry name" value="HTH_50"/>
    <property type="match status" value="1"/>
</dbReference>
<evidence type="ECO:0000313" key="12">
    <source>
        <dbReference type="Proteomes" id="UP000593802"/>
    </source>
</evidence>
<evidence type="ECO:0000256" key="5">
    <source>
        <dbReference type="ARBA" id="ARBA00023125"/>
    </source>
</evidence>
<evidence type="ECO:0000256" key="1">
    <source>
        <dbReference type="ARBA" id="ARBA00022741"/>
    </source>
</evidence>
<evidence type="ECO:0000313" key="11">
    <source>
        <dbReference type="EMBL" id="BCJ86838.1"/>
    </source>
</evidence>
<feature type="domain" description="Sigma-54 factor interaction" evidence="8">
    <location>
        <begin position="242"/>
        <end position="472"/>
    </location>
</feature>
<sequence>MEQDHISYEIGLACLTGGGTVRFVNGTLRQWIEQPLHGLESDLKQLIKRKQIQDIMQAGKPKHWKVSLPGLELAIDAYPVLDSADRHLVLLTACNLLPLRRMQERLIEAQADADELNTIFENSFDGIYITDKNGITLKTNDAIERLTGIPKEYYIGKDLRYLEKRGVVQKSVTFEVMKNKKPYTSIQENALGKVILMTGSPVFNERGEVIRVVTNLRDISELNRLREELSQLRKFHAGEEPIVVASQSMERVMELARRVAHTDTTILLLGESGVGKEVVARMIHRNSSRYEKGAFIKVNCGAIPQELLESEMFGYEAGAFTGANRNGKPGMFELADEGTLFLDEIGELPLHLQVKLLRVLQEQEFHRVGGVKPIKVNVRIVAATNRDLKNMVAQGTFREDLYYRLYVVPIEIPPLRKRKEEIIPLIRFYLDKFNRKYQTSKKFTKETLQILERYNWPGNIRELANFIERLLVVSPDHVITPEHLAELPGVGDPAAAANQMPDEEAGSQPVAEQVGLQEVLERYEQEILQAAFDQHGSSYEVAKALKISQSTAIRKAYKYGIRQKGEEGPNGT</sequence>
<dbReference type="Gene3D" id="1.10.10.60">
    <property type="entry name" value="Homeodomain-like"/>
    <property type="match status" value="1"/>
</dbReference>
<dbReference type="InterPro" id="IPR009057">
    <property type="entry name" value="Homeodomain-like_sf"/>
</dbReference>
<dbReference type="Pfam" id="PF25601">
    <property type="entry name" value="AAA_lid_14"/>
    <property type="match status" value="1"/>
</dbReference>
<dbReference type="InterPro" id="IPR035965">
    <property type="entry name" value="PAS-like_dom_sf"/>
</dbReference>
<dbReference type="InterPro" id="IPR027417">
    <property type="entry name" value="P-loop_NTPase"/>
</dbReference>
<organism evidence="11 12">
    <name type="scientific">Effusibacillus dendaii</name>
    <dbReference type="NCBI Taxonomy" id="2743772"/>
    <lineage>
        <taxon>Bacteria</taxon>
        <taxon>Bacillati</taxon>
        <taxon>Bacillota</taxon>
        <taxon>Bacilli</taxon>
        <taxon>Bacillales</taxon>
        <taxon>Alicyclobacillaceae</taxon>
        <taxon>Effusibacillus</taxon>
    </lineage>
</organism>
<evidence type="ECO:0000256" key="2">
    <source>
        <dbReference type="ARBA" id="ARBA00022797"/>
    </source>
</evidence>
<accession>A0A7I8D9K7</accession>
<dbReference type="Gene3D" id="3.30.450.20">
    <property type="entry name" value="PAS domain"/>
    <property type="match status" value="1"/>
</dbReference>
<dbReference type="PROSITE" id="PS00675">
    <property type="entry name" value="SIGMA54_INTERACT_1"/>
    <property type="match status" value="1"/>
</dbReference>
<dbReference type="KEGG" id="eff:skT53_18230"/>
<dbReference type="GO" id="GO:0006355">
    <property type="term" value="P:regulation of DNA-templated transcription"/>
    <property type="evidence" value="ECO:0007669"/>
    <property type="project" value="InterPro"/>
</dbReference>
<proteinExistence type="predicted"/>
<dbReference type="RefSeq" id="WP_200760796.1">
    <property type="nucleotide sequence ID" value="NZ_AP023366.1"/>
</dbReference>
<dbReference type="InterPro" id="IPR000014">
    <property type="entry name" value="PAS"/>
</dbReference>
<dbReference type="InterPro" id="IPR000700">
    <property type="entry name" value="PAS-assoc_C"/>
</dbReference>
<dbReference type="InterPro" id="IPR030828">
    <property type="entry name" value="HTH_TyrR"/>
</dbReference>
<evidence type="ECO:0000256" key="7">
    <source>
        <dbReference type="ARBA" id="ARBA00029500"/>
    </source>
</evidence>
<dbReference type="PANTHER" id="PTHR32071">
    <property type="entry name" value="TRANSCRIPTIONAL REGULATORY PROTEIN"/>
    <property type="match status" value="1"/>
</dbReference>
<keyword evidence="5" id="KW-0238">DNA-binding</keyword>
<keyword evidence="6" id="KW-0804">Transcription</keyword>
<evidence type="ECO:0000256" key="3">
    <source>
        <dbReference type="ARBA" id="ARBA00022840"/>
    </source>
</evidence>
<evidence type="ECO:0000259" key="9">
    <source>
        <dbReference type="PROSITE" id="PS50112"/>
    </source>
</evidence>
<dbReference type="PROSITE" id="PS50045">
    <property type="entry name" value="SIGMA54_INTERACT_4"/>
    <property type="match status" value="1"/>
</dbReference>
<dbReference type="PANTHER" id="PTHR32071:SF57">
    <property type="entry name" value="C4-DICARBOXYLATE TRANSPORT TRANSCRIPTIONAL REGULATORY PROTEIN DCTD"/>
    <property type="match status" value="1"/>
</dbReference>
<evidence type="ECO:0000256" key="6">
    <source>
        <dbReference type="ARBA" id="ARBA00023163"/>
    </source>
</evidence>
<evidence type="ECO:0000259" key="10">
    <source>
        <dbReference type="PROSITE" id="PS50113"/>
    </source>
</evidence>
<dbReference type="SUPFAM" id="SSF55785">
    <property type="entry name" value="PYP-like sensor domain (PAS domain)"/>
    <property type="match status" value="1"/>
</dbReference>